<reference evidence="1" key="1">
    <citation type="submission" date="2019-12" db="EMBL/GenBank/DDBJ databases">
        <title>Genome sequencing and annotation of Brassica cretica.</title>
        <authorList>
            <person name="Studholme D.J."/>
            <person name="Sarris P."/>
        </authorList>
    </citation>
    <scope>NUCLEOTIDE SEQUENCE</scope>
    <source>
        <strain evidence="1">PFS-109/04</strain>
        <tissue evidence="1">Leaf</tissue>
    </source>
</reference>
<evidence type="ECO:0000313" key="1">
    <source>
        <dbReference type="EMBL" id="KAF3585415.1"/>
    </source>
</evidence>
<organism evidence="1 2">
    <name type="scientific">Brassica cretica</name>
    <name type="common">Mustard</name>
    <dbReference type="NCBI Taxonomy" id="69181"/>
    <lineage>
        <taxon>Eukaryota</taxon>
        <taxon>Viridiplantae</taxon>
        <taxon>Streptophyta</taxon>
        <taxon>Embryophyta</taxon>
        <taxon>Tracheophyta</taxon>
        <taxon>Spermatophyta</taxon>
        <taxon>Magnoliopsida</taxon>
        <taxon>eudicotyledons</taxon>
        <taxon>Gunneridae</taxon>
        <taxon>Pentapetalae</taxon>
        <taxon>rosids</taxon>
        <taxon>malvids</taxon>
        <taxon>Brassicales</taxon>
        <taxon>Brassicaceae</taxon>
        <taxon>Brassiceae</taxon>
        <taxon>Brassica</taxon>
    </lineage>
</organism>
<proteinExistence type="predicted"/>
<dbReference type="AlphaFoldDB" id="A0A8S9RVQ9"/>
<evidence type="ECO:0000313" key="2">
    <source>
        <dbReference type="Proteomes" id="UP000712600"/>
    </source>
</evidence>
<sequence>MTSRSLLNLGVPNKIARSKGVPLGSHMTSGSRYVLRIQRRISGFPHDLQVQNDLRVINGLRARNEGPWILLRGIHIDKNLPKEGGM</sequence>
<name>A0A8S9RVQ9_BRACR</name>
<protein>
    <submittedName>
        <fullName evidence="1">Uncharacterized protein</fullName>
    </submittedName>
</protein>
<comment type="caution">
    <text evidence="1">The sequence shown here is derived from an EMBL/GenBank/DDBJ whole genome shotgun (WGS) entry which is preliminary data.</text>
</comment>
<dbReference type="EMBL" id="QGKX02000088">
    <property type="protein sequence ID" value="KAF3585415.1"/>
    <property type="molecule type" value="Genomic_DNA"/>
</dbReference>
<dbReference type="Proteomes" id="UP000712600">
    <property type="component" value="Unassembled WGS sequence"/>
</dbReference>
<accession>A0A8S9RVQ9</accession>
<gene>
    <name evidence="1" type="ORF">F2Q69_00030211</name>
</gene>